<proteinExistence type="predicted"/>
<organism evidence="2 3">
    <name type="scientific">Polarella glacialis</name>
    <name type="common">Dinoflagellate</name>
    <dbReference type="NCBI Taxonomy" id="89957"/>
    <lineage>
        <taxon>Eukaryota</taxon>
        <taxon>Sar</taxon>
        <taxon>Alveolata</taxon>
        <taxon>Dinophyceae</taxon>
        <taxon>Suessiales</taxon>
        <taxon>Suessiaceae</taxon>
        <taxon>Polarella</taxon>
    </lineage>
</organism>
<feature type="region of interest" description="Disordered" evidence="1">
    <location>
        <begin position="286"/>
        <end position="337"/>
    </location>
</feature>
<name>A0A813LY87_POLGL</name>
<reference evidence="2" key="1">
    <citation type="submission" date="2021-02" db="EMBL/GenBank/DDBJ databases">
        <authorList>
            <person name="Dougan E. K."/>
            <person name="Rhodes N."/>
            <person name="Thang M."/>
            <person name="Chan C."/>
        </authorList>
    </citation>
    <scope>NUCLEOTIDE SEQUENCE</scope>
</reference>
<dbReference type="AlphaFoldDB" id="A0A813LY87"/>
<feature type="compositionally biased region" description="Basic and acidic residues" evidence="1">
    <location>
        <begin position="306"/>
        <end position="332"/>
    </location>
</feature>
<dbReference type="Proteomes" id="UP000626109">
    <property type="component" value="Unassembled WGS sequence"/>
</dbReference>
<accession>A0A813LY87</accession>
<evidence type="ECO:0008006" key="4">
    <source>
        <dbReference type="Google" id="ProtNLM"/>
    </source>
</evidence>
<sequence>MPCGRAYHPLSHICGICGTCEPLVGAPGQWRAVSWKVEVGGRLELQNGRSKVAFVVSCTQLTRPKEASQIKEGTTLLARLAVCRCFSRRGLVDVSLETSACVGTSATNDEVMQSDIAVSTVIDQGSVEAADGKRRRAALLRLNRAVAQWSSCQSISERSSYVADLEAGFEAAAKEQNWRQLLAVLRQAAGALSPPRRKASATDRPEPLDEASRLRLVAAAGQQRRLRSLVLRAVEALGQFESDWRLSLVLGHISGLVGRFEQRAGDLGTAASVRQWTLIREAVAEAETSRATQRSTPLLPADGADDDMRAGARSDKKEEQEHRSAKNEEQEHLSAQSAAYTASCAQKKSVLRVWSELEREKLLRAVQVKSGNGTVVLDLRMRDWREIGLLMGRSGLAVKNKHRMLTNSRYAVPKTEVKHRRGVIKSMMKEAMARLGGKATATQIIHVCKTDAELRSKYSDQMLNHPSKRHGGLKEEPRWVISVADNMSAVFRATGTKQKAQMVYAQR</sequence>
<evidence type="ECO:0000313" key="3">
    <source>
        <dbReference type="Proteomes" id="UP000626109"/>
    </source>
</evidence>
<protein>
    <recommendedName>
        <fullName evidence="4">Myb-like domain-containing protein</fullName>
    </recommendedName>
</protein>
<evidence type="ECO:0000313" key="2">
    <source>
        <dbReference type="EMBL" id="CAE8741519.1"/>
    </source>
</evidence>
<comment type="caution">
    <text evidence="2">The sequence shown here is derived from an EMBL/GenBank/DDBJ whole genome shotgun (WGS) entry which is preliminary data.</text>
</comment>
<dbReference type="EMBL" id="CAJNNW010037399">
    <property type="protein sequence ID" value="CAE8741519.1"/>
    <property type="molecule type" value="Genomic_DNA"/>
</dbReference>
<evidence type="ECO:0000256" key="1">
    <source>
        <dbReference type="SAM" id="MobiDB-lite"/>
    </source>
</evidence>
<gene>
    <name evidence="2" type="ORF">PGLA2088_LOCUS50515</name>
</gene>